<dbReference type="GO" id="GO:0006260">
    <property type="term" value="P:DNA replication"/>
    <property type="evidence" value="ECO:0007669"/>
    <property type="project" value="UniProtKB-KW"/>
</dbReference>
<accession>A0A560WEL1</accession>
<keyword evidence="5" id="KW-0067">ATP-binding</keyword>
<dbReference type="GO" id="GO:0003677">
    <property type="term" value="F:DNA binding"/>
    <property type="evidence" value="ECO:0007669"/>
    <property type="project" value="UniProtKB-KW"/>
</dbReference>
<sequence>MTTSDLESMFGSMPPADEGEGGGRPGDRVPPQDLGAEQSVLGGMLLSKDAIADVARRCVGATSTSRRTS</sequence>
<dbReference type="GO" id="GO:0005524">
    <property type="term" value="F:ATP binding"/>
    <property type="evidence" value="ECO:0007669"/>
    <property type="project" value="InterPro"/>
</dbReference>
<organism evidence="5 6">
    <name type="scientific">Marihabitans asiaticum</name>
    <dbReference type="NCBI Taxonomy" id="415218"/>
    <lineage>
        <taxon>Bacteria</taxon>
        <taxon>Bacillati</taxon>
        <taxon>Actinomycetota</taxon>
        <taxon>Actinomycetes</taxon>
        <taxon>Micrococcales</taxon>
        <taxon>Intrasporangiaceae</taxon>
        <taxon>Marihabitans</taxon>
    </lineage>
</organism>
<keyword evidence="5" id="KW-0547">Nucleotide-binding</keyword>
<dbReference type="GO" id="GO:0003678">
    <property type="term" value="F:DNA helicase activity"/>
    <property type="evidence" value="ECO:0007669"/>
    <property type="project" value="InterPro"/>
</dbReference>
<dbReference type="Gene3D" id="1.10.860.10">
    <property type="entry name" value="DNAb Helicase, Chain A"/>
    <property type="match status" value="1"/>
</dbReference>
<dbReference type="InterPro" id="IPR007693">
    <property type="entry name" value="DNA_helicase_DnaB-like_N"/>
</dbReference>
<keyword evidence="1" id="KW-0235">DNA replication</keyword>
<evidence type="ECO:0000313" key="5">
    <source>
        <dbReference type="EMBL" id="TWD16102.1"/>
    </source>
</evidence>
<dbReference type="SUPFAM" id="SSF48024">
    <property type="entry name" value="N-terminal domain of DnaB helicase"/>
    <property type="match status" value="1"/>
</dbReference>
<feature type="domain" description="DNA helicase DnaB-like N-terminal" evidence="4">
    <location>
        <begin position="30"/>
        <end position="56"/>
    </location>
</feature>
<evidence type="ECO:0000256" key="1">
    <source>
        <dbReference type="ARBA" id="ARBA00022705"/>
    </source>
</evidence>
<keyword evidence="5" id="KW-0347">Helicase</keyword>
<evidence type="ECO:0000256" key="3">
    <source>
        <dbReference type="SAM" id="MobiDB-lite"/>
    </source>
</evidence>
<protein>
    <submittedName>
        <fullName evidence="5">DnaB helicase-like protein</fullName>
    </submittedName>
</protein>
<reference evidence="5 6" key="1">
    <citation type="submission" date="2019-06" db="EMBL/GenBank/DDBJ databases">
        <title>Sequencing the genomes of 1000 actinobacteria strains.</title>
        <authorList>
            <person name="Klenk H.-P."/>
        </authorList>
    </citation>
    <scope>NUCLEOTIDE SEQUENCE [LARGE SCALE GENOMIC DNA]</scope>
    <source>
        <strain evidence="5 6">DSM 18935</strain>
    </source>
</reference>
<feature type="region of interest" description="Disordered" evidence="3">
    <location>
        <begin position="1"/>
        <end position="35"/>
    </location>
</feature>
<dbReference type="AlphaFoldDB" id="A0A560WEL1"/>
<dbReference type="InterPro" id="IPR036185">
    <property type="entry name" value="DNA_heli_DnaB-like_N_sf"/>
</dbReference>
<proteinExistence type="predicted"/>
<dbReference type="InterPro" id="IPR016136">
    <property type="entry name" value="DNA_helicase_N/primase_C"/>
</dbReference>
<dbReference type="EMBL" id="VIUW01000002">
    <property type="protein sequence ID" value="TWD16102.1"/>
    <property type="molecule type" value="Genomic_DNA"/>
</dbReference>
<evidence type="ECO:0000259" key="4">
    <source>
        <dbReference type="Pfam" id="PF00772"/>
    </source>
</evidence>
<keyword evidence="5" id="KW-0378">Hydrolase</keyword>
<name>A0A560WEL1_9MICO</name>
<keyword evidence="6" id="KW-1185">Reference proteome</keyword>
<evidence type="ECO:0000313" key="6">
    <source>
        <dbReference type="Proteomes" id="UP000315628"/>
    </source>
</evidence>
<keyword evidence="2" id="KW-0238">DNA-binding</keyword>
<dbReference type="Proteomes" id="UP000315628">
    <property type="component" value="Unassembled WGS sequence"/>
</dbReference>
<dbReference type="Pfam" id="PF00772">
    <property type="entry name" value="DnaB"/>
    <property type="match status" value="1"/>
</dbReference>
<gene>
    <name evidence="5" type="ORF">FB557_1648</name>
</gene>
<comment type="caution">
    <text evidence="5">The sequence shown here is derived from an EMBL/GenBank/DDBJ whole genome shotgun (WGS) entry which is preliminary data.</text>
</comment>
<evidence type="ECO:0000256" key="2">
    <source>
        <dbReference type="ARBA" id="ARBA00023125"/>
    </source>
</evidence>